<dbReference type="InterPro" id="IPR000537">
    <property type="entry name" value="UbiA_prenyltransferase"/>
</dbReference>
<dbReference type="PANTHER" id="PTHR42723:SF1">
    <property type="entry name" value="CHLOROPHYLL SYNTHASE, CHLOROPLASTIC"/>
    <property type="match status" value="1"/>
</dbReference>
<keyword evidence="9" id="KW-1185">Reference proteome</keyword>
<dbReference type="InterPro" id="IPR044878">
    <property type="entry name" value="UbiA_sf"/>
</dbReference>
<dbReference type="PANTHER" id="PTHR42723">
    <property type="entry name" value="CHLOROPHYLL SYNTHASE"/>
    <property type="match status" value="1"/>
</dbReference>
<feature type="transmembrane region" description="Helical" evidence="7">
    <location>
        <begin position="212"/>
        <end position="231"/>
    </location>
</feature>
<keyword evidence="6 7" id="KW-0472">Membrane</keyword>
<feature type="transmembrane region" description="Helical" evidence="7">
    <location>
        <begin position="111"/>
        <end position="129"/>
    </location>
</feature>
<name>A0A062V7G6_9EURY</name>
<dbReference type="UniPathway" id="UPA00079"/>
<evidence type="ECO:0000256" key="6">
    <source>
        <dbReference type="ARBA" id="ARBA00023136"/>
    </source>
</evidence>
<evidence type="ECO:0000313" key="9">
    <source>
        <dbReference type="Proteomes" id="UP000027153"/>
    </source>
</evidence>
<dbReference type="Gene3D" id="1.10.357.140">
    <property type="entry name" value="UbiA prenyltransferase"/>
    <property type="match status" value="1"/>
</dbReference>
<accession>A0A062V7G6</accession>
<dbReference type="InterPro" id="IPR026046">
    <property type="entry name" value="UBIAD1"/>
</dbReference>
<feature type="transmembrane region" description="Helical" evidence="7">
    <location>
        <begin position="136"/>
        <end position="156"/>
    </location>
</feature>
<evidence type="ECO:0000256" key="2">
    <source>
        <dbReference type="ARBA" id="ARBA00004863"/>
    </source>
</evidence>
<organism evidence="8 9">
    <name type="scientific">Candidatus Methanoperedens nitratireducens</name>
    <dbReference type="NCBI Taxonomy" id="1392998"/>
    <lineage>
        <taxon>Archaea</taxon>
        <taxon>Methanobacteriati</taxon>
        <taxon>Methanobacteriota</taxon>
        <taxon>Stenosarchaea group</taxon>
        <taxon>Methanomicrobia</taxon>
        <taxon>Methanosarcinales</taxon>
        <taxon>ANME-2 cluster</taxon>
        <taxon>Candidatus Methanoperedentaceae</taxon>
        <taxon>Candidatus Methanoperedens</taxon>
    </lineage>
</organism>
<dbReference type="Pfam" id="PF01040">
    <property type="entry name" value="UbiA"/>
    <property type="match status" value="1"/>
</dbReference>
<proteinExistence type="predicted"/>
<evidence type="ECO:0000256" key="1">
    <source>
        <dbReference type="ARBA" id="ARBA00004651"/>
    </source>
</evidence>
<evidence type="ECO:0000256" key="4">
    <source>
        <dbReference type="ARBA" id="ARBA00022692"/>
    </source>
</evidence>
<dbReference type="CDD" id="cd13962">
    <property type="entry name" value="PT_UbiA_UBIAD1"/>
    <property type="match status" value="1"/>
</dbReference>
<comment type="pathway">
    <text evidence="2">Quinol/quinone metabolism; menaquinone biosynthesis.</text>
</comment>
<feature type="transmembrane region" description="Helical" evidence="7">
    <location>
        <begin position="78"/>
        <end position="99"/>
    </location>
</feature>
<comment type="subcellular location">
    <subcellularLocation>
        <location evidence="1">Cell membrane</location>
        <topology evidence="1">Multi-pass membrane protein</topology>
    </subcellularLocation>
</comment>
<feature type="transmembrane region" description="Helical" evidence="7">
    <location>
        <begin position="36"/>
        <end position="57"/>
    </location>
</feature>
<feature type="transmembrane region" description="Helical" evidence="7">
    <location>
        <begin position="12"/>
        <end position="30"/>
    </location>
</feature>
<dbReference type="GO" id="GO:0046428">
    <property type="term" value="F:1,4-dihydroxy-2-naphthoate polyprenyltransferase activity"/>
    <property type="evidence" value="ECO:0007669"/>
    <property type="project" value="UniProtKB-EC"/>
</dbReference>
<keyword evidence="8" id="KW-0808">Transferase</keyword>
<gene>
    <name evidence="8" type="ORF">ANME2D_00905</name>
</gene>
<keyword evidence="3" id="KW-0474">Menaquinone biosynthesis</keyword>
<dbReference type="GO" id="GO:0009234">
    <property type="term" value="P:menaquinone biosynthetic process"/>
    <property type="evidence" value="ECO:0007669"/>
    <property type="project" value="UniProtKB-UniPathway"/>
</dbReference>
<sequence>MKKFLIYLKATRPEIFIMDWSMIWVAFFLVETEINTYFIITILILMLISGPFIHGAVDIINDYFDYRIDVKNKRTDKLLVTGEITASEMLYLTVALLIIGNFMALLLLPPLFAFLMILSSIIGVLYSVPPVRFREYYPLSAILPSIPYFLISPIAWYVFTGAVPDKGLLIGLILAVNMFLGLTLKDIYDYLGDLQHGVKSIVYWLNPVKARYFVILVTFVSPSLIVLGILLNVFSNFGLLVAFSQYLITLLSSKFIISGEWSPGISYKLFYPTYRLGCFILLSLLGLLKLI</sequence>
<comment type="caution">
    <text evidence="8">The sequence shown here is derived from an EMBL/GenBank/DDBJ whole genome shotgun (WGS) entry which is preliminary data.</text>
</comment>
<dbReference type="EMBL" id="JMIY01000002">
    <property type="protein sequence ID" value="KCZ72478.1"/>
    <property type="molecule type" value="Genomic_DNA"/>
</dbReference>
<evidence type="ECO:0000313" key="8">
    <source>
        <dbReference type="EMBL" id="KCZ72478.1"/>
    </source>
</evidence>
<feature type="transmembrane region" description="Helical" evidence="7">
    <location>
        <begin position="269"/>
        <end position="288"/>
    </location>
</feature>
<keyword evidence="4 7" id="KW-0812">Transmembrane</keyword>
<reference evidence="8 9" key="1">
    <citation type="journal article" date="2013" name="Nature">
        <title>Anaerobic oxidation of methane coupled to nitrate reduction in a novel archaeal lineage.</title>
        <authorList>
            <person name="Haroon M.F."/>
            <person name="Hu S."/>
            <person name="Shi Y."/>
            <person name="Imelfort M."/>
            <person name="Keller J."/>
            <person name="Hugenholtz P."/>
            <person name="Yuan Z."/>
            <person name="Tyson G.W."/>
        </authorList>
    </citation>
    <scope>NUCLEOTIDE SEQUENCE [LARGE SCALE GENOMIC DNA]</scope>
    <source>
        <strain evidence="8 9">ANME-2d</strain>
    </source>
</reference>
<dbReference type="InterPro" id="IPR050475">
    <property type="entry name" value="Prenyltransferase_related"/>
</dbReference>
<keyword evidence="5 7" id="KW-1133">Transmembrane helix</keyword>
<dbReference type="EC" id="2.5.1.74" evidence="8"/>
<protein>
    <submittedName>
        <fullName evidence="8">1,4-dihydroxy-2-naphthoate octaprenyltransferase</fullName>
        <ecNumber evidence="8">2.5.1.74</ecNumber>
    </submittedName>
</protein>
<dbReference type="Proteomes" id="UP000027153">
    <property type="component" value="Unassembled WGS sequence"/>
</dbReference>
<evidence type="ECO:0000256" key="3">
    <source>
        <dbReference type="ARBA" id="ARBA00022428"/>
    </source>
</evidence>
<feature type="transmembrane region" description="Helical" evidence="7">
    <location>
        <begin position="168"/>
        <end position="191"/>
    </location>
</feature>
<dbReference type="AlphaFoldDB" id="A0A062V7G6"/>
<evidence type="ECO:0000256" key="5">
    <source>
        <dbReference type="ARBA" id="ARBA00022989"/>
    </source>
</evidence>
<dbReference type="GO" id="GO:0005886">
    <property type="term" value="C:plasma membrane"/>
    <property type="evidence" value="ECO:0007669"/>
    <property type="project" value="UniProtKB-SubCell"/>
</dbReference>
<evidence type="ECO:0000256" key="7">
    <source>
        <dbReference type="SAM" id="Phobius"/>
    </source>
</evidence>